<name>A0A7Y7IHS1_9MICC</name>
<dbReference type="GO" id="GO:0006412">
    <property type="term" value="P:translation"/>
    <property type="evidence" value="ECO:0007669"/>
    <property type="project" value="UniProtKB-KW"/>
</dbReference>
<dbReference type="GO" id="GO:0016829">
    <property type="term" value="F:lyase activity"/>
    <property type="evidence" value="ECO:0007669"/>
    <property type="project" value="UniProtKB-KW"/>
</dbReference>
<dbReference type="CDD" id="cd00002">
    <property type="entry name" value="YbaK_deacylase"/>
    <property type="match status" value="1"/>
</dbReference>
<evidence type="ECO:0000259" key="5">
    <source>
        <dbReference type="Pfam" id="PF04073"/>
    </source>
</evidence>
<dbReference type="RefSeq" id="WP_176634840.1">
    <property type="nucleotide sequence ID" value="NZ_JAAMFM010000011.1"/>
</dbReference>
<dbReference type="AlphaFoldDB" id="A0A7Y7IHS1"/>
<dbReference type="InterPro" id="IPR036754">
    <property type="entry name" value="YbaK/aa-tRNA-synt-asso_dom_sf"/>
</dbReference>
<dbReference type="NCBIfam" id="TIGR00011">
    <property type="entry name" value="YbaK_EbsC"/>
    <property type="match status" value="1"/>
</dbReference>
<dbReference type="PANTHER" id="PTHR30411:SF0">
    <property type="entry name" value="CYS-TRNA(PRO)_CYS-TRNA(CYS) DEACYLASE YBAK"/>
    <property type="match status" value="1"/>
</dbReference>
<comment type="similarity">
    <text evidence="1 4">Belongs to the prolyl-tRNA editing family. YbaK/EbsC subfamily.</text>
</comment>
<dbReference type="PANTHER" id="PTHR30411">
    <property type="entry name" value="CYTOPLASMIC PROTEIN"/>
    <property type="match status" value="1"/>
</dbReference>
<dbReference type="GO" id="GO:0002161">
    <property type="term" value="F:aminoacyl-tRNA deacylase activity"/>
    <property type="evidence" value="ECO:0007669"/>
    <property type="project" value="InterPro"/>
</dbReference>
<evidence type="ECO:0000256" key="1">
    <source>
        <dbReference type="ARBA" id="ARBA00009798"/>
    </source>
</evidence>
<protein>
    <recommendedName>
        <fullName evidence="4">Cys-tRNA(Pro)/Cys-tRNA(Cys) deacylase</fullName>
        <ecNumber evidence="4">4.2.-.-</ecNumber>
    </recommendedName>
</protein>
<proteinExistence type="inferred from homology"/>
<dbReference type="InterPro" id="IPR004369">
    <property type="entry name" value="Prolyl-tRNA_editing_YbaK/EbsC"/>
</dbReference>
<dbReference type="Proteomes" id="UP000543556">
    <property type="component" value="Unassembled WGS sequence"/>
</dbReference>
<organism evidence="6 7">
    <name type="scientific">Arthrobacter wenxiniae</name>
    <dbReference type="NCBI Taxonomy" id="2713570"/>
    <lineage>
        <taxon>Bacteria</taxon>
        <taxon>Bacillati</taxon>
        <taxon>Actinomycetota</taxon>
        <taxon>Actinomycetes</taxon>
        <taxon>Micrococcales</taxon>
        <taxon>Micrococcaceae</taxon>
        <taxon>Arthrobacter</taxon>
    </lineage>
</organism>
<keyword evidence="7" id="KW-1185">Reference proteome</keyword>
<evidence type="ECO:0000313" key="7">
    <source>
        <dbReference type="Proteomes" id="UP000543556"/>
    </source>
</evidence>
<reference evidence="6 7" key="1">
    <citation type="submission" date="2020-02" db="EMBL/GenBank/DDBJ databases">
        <title>Genome sequence of strain AETb3-4.</title>
        <authorList>
            <person name="Gao J."/>
            <person name="Zhang X."/>
        </authorList>
    </citation>
    <scope>NUCLEOTIDE SEQUENCE [LARGE SCALE GENOMIC DNA]</scope>
    <source>
        <strain evidence="6 7">AETb3-4</strain>
    </source>
</reference>
<evidence type="ECO:0000256" key="2">
    <source>
        <dbReference type="ARBA" id="ARBA00022917"/>
    </source>
</evidence>
<comment type="caution">
    <text evidence="6">The sequence shown here is derived from an EMBL/GenBank/DDBJ whole genome shotgun (WGS) entry which is preliminary data.</text>
</comment>
<evidence type="ECO:0000256" key="3">
    <source>
        <dbReference type="ARBA" id="ARBA00023239"/>
    </source>
</evidence>
<dbReference type="PIRSF" id="PIRSF006181">
    <property type="entry name" value="EbsC_YbaK"/>
    <property type="match status" value="1"/>
</dbReference>
<keyword evidence="2 4" id="KW-0648">Protein biosynthesis</keyword>
<evidence type="ECO:0000313" key="6">
    <source>
        <dbReference type="EMBL" id="NVM95116.1"/>
    </source>
</evidence>
<gene>
    <name evidence="6" type="primary">ybaK</name>
    <name evidence="6" type="ORF">G6034_09335</name>
</gene>
<feature type="domain" description="YbaK/aminoacyl-tRNA synthetase-associated" evidence="5">
    <location>
        <begin position="46"/>
        <end position="158"/>
    </location>
</feature>
<dbReference type="InterPro" id="IPR007214">
    <property type="entry name" value="YbaK/aa-tRNA-synth-assoc-dom"/>
</dbReference>
<dbReference type="EMBL" id="JAAMFM010000011">
    <property type="protein sequence ID" value="NVM95116.1"/>
    <property type="molecule type" value="Genomic_DNA"/>
</dbReference>
<dbReference type="Gene3D" id="3.90.960.10">
    <property type="entry name" value="YbaK/aminoacyl-tRNA synthetase-associated domain"/>
    <property type="match status" value="1"/>
</dbReference>
<accession>A0A7Y7IHS1</accession>
<sequence>MGKKKRADTAPATSASTPATVALAAAGVPFTGHAYRHDPAAASYGMEAADVLGVAPERVFKTLMADVDGTLTVAVVPVNGSLDLKALAHAVGRKKAAMADPAVAQRRTGYVLGGISPLGQRQHSPTVLDESALQFETIYVSGGRRGFDVELAPADLIALTRAATAPLGHPAQRAGT</sequence>
<dbReference type="EC" id="4.2.-.-" evidence="4"/>
<keyword evidence="3 4" id="KW-0456">Lyase</keyword>
<dbReference type="Pfam" id="PF04073">
    <property type="entry name" value="tRNA_edit"/>
    <property type="match status" value="1"/>
</dbReference>
<evidence type="ECO:0000256" key="4">
    <source>
        <dbReference type="PIRNR" id="PIRNR006181"/>
    </source>
</evidence>
<dbReference type="SUPFAM" id="SSF55826">
    <property type="entry name" value="YbaK/ProRS associated domain"/>
    <property type="match status" value="1"/>
</dbReference>